<dbReference type="InterPro" id="IPR025380">
    <property type="entry name" value="DUF4369"/>
</dbReference>
<dbReference type="InterPro" id="IPR050553">
    <property type="entry name" value="Thioredoxin_ResA/DsbE_sf"/>
</dbReference>
<evidence type="ECO:0000256" key="3">
    <source>
        <dbReference type="ARBA" id="ARBA00023157"/>
    </source>
</evidence>
<comment type="caution">
    <text evidence="7">The sequence shown here is derived from an EMBL/GenBank/DDBJ whole genome shotgun (WGS) entry which is preliminary data.</text>
</comment>
<evidence type="ECO:0000256" key="5">
    <source>
        <dbReference type="SAM" id="SignalP"/>
    </source>
</evidence>
<sequence>MKRFFFVIAAFLPAIAFAQNAQPFTVKAKLTNIKGPATAYLVYYLGANSVTDSSTVSNGEFKFDGVVMDPVSASLFIDHKNLGFDKYVAQNFSDGGPSKTADGLSFFLEKGTLIVIGKDSIATADITGSAINDDNKNLKAQLKIILDKAQQITLEGKKATAEQQRSASFQNAMQAKYKVLQGEQKTVLKNFINTHPASYISLLALSSVSGPTPDVAEVGPLYDQLSDDLKKTEGGKQLKLSIDALRLTAIGAMAPDFSQNDVNGVPVQLSSFRGKYVLIDFWASWCGPCRQENPNVVKIYNKYRGKGFTVLGVSLDRPDGKAAWLAAIKNDGLTWTQVSDLKYWNNLAATLYGVQSIPQNFLIDPQGKIVAKGLRGDDLDSTLEKLLGKI</sequence>
<keyword evidence="2" id="KW-0201">Cytochrome c-type biogenesis</keyword>
<dbReference type="PROSITE" id="PS00194">
    <property type="entry name" value="THIOREDOXIN_1"/>
    <property type="match status" value="1"/>
</dbReference>
<organism evidence="7 8">
    <name type="scientific">Mucilaginibacter rigui</name>
    <dbReference type="NCBI Taxonomy" id="534635"/>
    <lineage>
        <taxon>Bacteria</taxon>
        <taxon>Pseudomonadati</taxon>
        <taxon>Bacteroidota</taxon>
        <taxon>Sphingobacteriia</taxon>
        <taxon>Sphingobacteriales</taxon>
        <taxon>Sphingobacteriaceae</taxon>
        <taxon>Mucilaginibacter</taxon>
    </lineage>
</organism>
<evidence type="ECO:0000256" key="2">
    <source>
        <dbReference type="ARBA" id="ARBA00022748"/>
    </source>
</evidence>
<name>A0ABR7X503_9SPHI</name>
<keyword evidence="4" id="KW-0676">Redox-active center</keyword>
<evidence type="ECO:0000313" key="8">
    <source>
        <dbReference type="Proteomes" id="UP000618754"/>
    </source>
</evidence>
<dbReference type="SUPFAM" id="SSF52833">
    <property type="entry name" value="Thioredoxin-like"/>
    <property type="match status" value="1"/>
</dbReference>
<keyword evidence="8" id="KW-1185">Reference proteome</keyword>
<feature type="signal peptide" evidence="5">
    <location>
        <begin position="1"/>
        <end position="18"/>
    </location>
</feature>
<dbReference type="InterPro" id="IPR017937">
    <property type="entry name" value="Thioredoxin_CS"/>
</dbReference>
<dbReference type="RefSeq" id="WP_191175519.1">
    <property type="nucleotide sequence ID" value="NZ_JACWMW010000002.1"/>
</dbReference>
<dbReference type="InterPro" id="IPR013766">
    <property type="entry name" value="Thioredoxin_domain"/>
</dbReference>
<evidence type="ECO:0000313" key="7">
    <source>
        <dbReference type="EMBL" id="MBD1385659.1"/>
    </source>
</evidence>
<protein>
    <submittedName>
        <fullName evidence="7">AhpC/TSA family protein</fullName>
    </submittedName>
</protein>
<proteinExistence type="predicted"/>
<evidence type="ECO:0000259" key="6">
    <source>
        <dbReference type="PROSITE" id="PS51352"/>
    </source>
</evidence>
<dbReference type="Gene3D" id="3.40.30.10">
    <property type="entry name" value="Glutaredoxin"/>
    <property type="match status" value="1"/>
</dbReference>
<feature type="chain" id="PRO_5046507667" evidence="5">
    <location>
        <begin position="19"/>
        <end position="390"/>
    </location>
</feature>
<evidence type="ECO:0000256" key="4">
    <source>
        <dbReference type="ARBA" id="ARBA00023284"/>
    </source>
</evidence>
<keyword evidence="3" id="KW-1015">Disulfide bond</keyword>
<gene>
    <name evidence="7" type="ORF">IDJ75_10255</name>
</gene>
<dbReference type="Pfam" id="PF14289">
    <property type="entry name" value="DUF4369"/>
    <property type="match status" value="1"/>
</dbReference>
<dbReference type="PROSITE" id="PS51352">
    <property type="entry name" value="THIOREDOXIN_2"/>
    <property type="match status" value="1"/>
</dbReference>
<comment type="subcellular location">
    <subcellularLocation>
        <location evidence="1">Cell envelope</location>
    </subcellularLocation>
</comment>
<dbReference type="Proteomes" id="UP000618754">
    <property type="component" value="Unassembled WGS sequence"/>
</dbReference>
<dbReference type="Pfam" id="PF00578">
    <property type="entry name" value="AhpC-TSA"/>
    <property type="match status" value="1"/>
</dbReference>
<reference evidence="7 8" key="1">
    <citation type="submission" date="2020-09" db="EMBL/GenBank/DDBJ databases">
        <title>Novel species of Mucilaginibacter isolated from a glacier on the Tibetan Plateau.</title>
        <authorList>
            <person name="Liu Q."/>
            <person name="Xin Y.-H."/>
        </authorList>
    </citation>
    <scope>NUCLEOTIDE SEQUENCE [LARGE SCALE GENOMIC DNA]</scope>
    <source>
        <strain evidence="7 8">CGMCC 1.13878</strain>
    </source>
</reference>
<dbReference type="InterPro" id="IPR036249">
    <property type="entry name" value="Thioredoxin-like_sf"/>
</dbReference>
<dbReference type="InterPro" id="IPR000866">
    <property type="entry name" value="AhpC/TSA"/>
</dbReference>
<dbReference type="PANTHER" id="PTHR42852">
    <property type="entry name" value="THIOL:DISULFIDE INTERCHANGE PROTEIN DSBE"/>
    <property type="match status" value="1"/>
</dbReference>
<evidence type="ECO:0000256" key="1">
    <source>
        <dbReference type="ARBA" id="ARBA00004196"/>
    </source>
</evidence>
<accession>A0ABR7X503</accession>
<dbReference type="CDD" id="cd02966">
    <property type="entry name" value="TlpA_like_family"/>
    <property type="match status" value="1"/>
</dbReference>
<feature type="domain" description="Thioredoxin" evidence="6">
    <location>
        <begin position="248"/>
        <end position="390"/>
    </location>
</feature>
<dbReference type="EMBL" id="JACWMW010000002">
    <property type="protein sequence ID" value="MBD1385659.1"/>
    <property type="molecule type" value="Genomic_DNA"/>
</dbReference>
<dbReference type="PANTHER" id="PTHR42852:SF6">
    <property type="entry name" value="THIOL:DISULFIDE INTERCHANGE PROTEIN DSBE"/>
    <property type="match status" value="1"/>
</dbReference>
<keyword evidence="5" id="KW-0732">Signal</keyword>